<protein>
    <submittedName>
        <fullName evidence="5">SMC-Scp complex subunit ScpB</fullName>
    </submittedName>
</protein>
<evidence type="ECO:0000256" key="1">
    <source>
        <dbReference type="ARBA" id="ARBA00022490"/>
    </source>
</evidence>
<proteinExistence type="predicted"/>
<evidence type="ECO:0000313" key="5">
    <source>
        <dbReference type="EMBL" id="PKL72599.1"/>
    </source>
</evidence>
<dbReference type="EMBL" id="PGYQ01000002">
    <property type="protein sequence ID" value="PKL72599.1"/>
    <property type="molecule type" value="Genomic_DNA"/>
</dbReference>
<dbReference type="GO" id="GO:0051301">
    <property type="term" value="P:cell division"/>
    <property type="evidence" value="ECO:0007669"/>
    <property type="project" value="UniProtKB-KW"/>
</dbReference>
<accession>A0A2N1UP13</accession>
<dbReference type="SUPFAM" id="SSF46785">
    <property type="entry name" value="Winged helix' DNA-binding domain"/>
    <property type="match status" value="2"/>
</dbReference>
<reference evidence="5 6" key="1">
    <citation type="journal article" date="2017" name="ISME J.">
        <title>Potential for microbial H2 and metal transformations associated with novel bacteria and archaea in deep terrestrial subsurface sediments.</title>
        <authorList>
            <person name="Hernsdorf A.W."/>
            <person name="Amano Y."/>
            <person name="Miyakawa K."/>
            <person name="Ise K."/>
            <person name="Suzuki Y."/>
            <person name="Anantharaman K."/>
            <person name="Probst A."/>
            <person name="Burstein D."/>
            <person name="Thomas B.C."/>
            <person name="Banfield J.F."/>
        </authorList>
    </citation>
    <scope>NUCLEOTIDE SEQUENCE [LARGE SCALE GENOMIC DNA]</scope>
    <source>
        <strain evidence="5">HGW-Kuenenbacteria-1</strain>
    </source>
</reference>
<keyword evidence="4" id="KW-0131">Cell cycle</keyword>
<dbReference type="NCBIfam" id="TIGR00281">
    <property type="entry name" value="SMC-Scp complex subunit ScpB"/>
    <property type="match status" value="1"/>
</dbReference>
<dbReference type="GO" id="GO:0051304">
    <property type="term" value="P:chromosome separation"/>
    <property type="evidence" value="ECO:0007669"/>
    <property type="project" value="InterPro"/>
</dbReference>
<sequence>MSLKSIIESLFFVSNKPFSIKKLSQILKIEEEKIKEKIQELIKEYDNPDKGITIIKKESEYQMATNPQNTTIIQNFLKEETMGELTKPSLETLAIIAYRGPITKPELEQIRGINCSLILRNLLIKGLIETRENTKLNQISYIITFDFMRYLGINDIKNLPDYEKLSKNKSLDDFLKN</sequence>
<gene>
    <name evidence="5" type="primary">scpB</name>
    <name evidence="5" type="ORF">CVV26_01145</name>
</gene>
<keyword evidence="1" id="KW-0963">Cytoplasm</keyword>
<keyword evidence="2" id="KW-0132">Cell division</keyword>
<dbReference type="InterPro" id="IPR036390">
    <property type="entry name" value="WH_DNA-bd_sf"/>
</dbReference>
<dbReference type="InterPro" id="IPR036388">
    <property type="entry name" value="WH-like_DNA-bd_sf"/>
</dbReference>
<evidence type="ECO:0000256" key="3">
    <source>
        <dbReference type="ARBA" id="ARBA00022829"/>
    </source>
</evidence>
<dbReference type="Pfam" id="PF04079">
    <property type="entry name" value="SMC_ScpB"/>
    <property type="match status" value="1"/>
</dbReference>
<keyword evidence="3" id="KW-0159">Chromosome partition</keyword>
<dbReference type="Proteomes" id="UP000233414">
    <property type="component" value="Unassembled WGS sequence"/>
</dbReference>
<dbReference type="InterPro" id="IPR005234">
    <property type="entry name" value="ScpB_csome_segregation"/>
</dbReference>
<dbReference type="AlphaFoldDB" id="A0A2N1UP13"/>
<evidence type="ECO:0000256" key="4">
    <source>
        <dbReference type="ARBA" id="ARBA00023306"/>
    </source>
</evidence>
<dbReference type="PIRSF" id="PIRSF019345">
    <property type="entry name" value="ScpB"/>
    <property type="match status" value="1"/>
</dbReference>
<comment type="caution">
    <text evidence="5">The sequence shown here is derived from an EMBL/GenBank/DDBJ whole genome shotgun (WGS) entry which is preliminary data.</text>
</comment>
<name>A0A2N1UP13_9BACT</name>
<evidence type="ECO:0000313" key="6">
    <source>
        <dbReference type="Proteomes" id="UP000233414"/>
    </source>
</evidence>
<dbReference type="PANTHER" id="PTHR34298:SF2">
    <property type="entry name" value="SEGREGATION AND CONDENSATION PROTEIN B"/>
    <property type="match status" value="1"/>
</dbReference>
<organism evidence="5 6">
    <name type="scientific">Candidatus Kuenenbacteria bacterium HGW-Kuenenbacteria-1</name>
    <dbReference type="NCBI Taxonomy" id="2013812"/>
    <lineage>
        <taxon>Bacteria</taxon>
        <taxon>Candidatus Kueneniibacteriota</taxon>
    </lineage>
</organism>
<evidence type="ECO:0000256" key="2">
    <source>
        <dbReference type="ARBA" id="ARBA00022618"/>
    </source>
</evidence>
<dbReference type="Gene3D" id="1.10.10.10">
    <property type="entry name" value="Winged helix-like DNA-binding domain superfamily/Winged helix DNA-binding domain"/>
    <property type="match status" value="2"/>
</dbReference>
<dbReference type="PANTHER" id="PTHR34298">
    <property type="entry name" value="SEGREGATION AND CONDENSATION PROTEIN B"/>
    <property type="match status" value="1"/>
</dbReference>